<dbReference type="SMART" id="SM00966">
    <property type="entry name" value="SpoVT_AbrB"/>
    <property type="match status" value="1"/>
</dbReference>
<reference evidence="2" key="1">
    <citation type="submission" date="2019-08" db="EMBL/GenBank/DDBJ databases">
        <authorList>
            <person name="Kucharzyk K."/>
            <person name="Murdoch R.W."/>
            <person name="Higgins S."/>
            <person name="Loffler F."/>
        </authorList>
    </citation>
    <scope>NUCLEOTIDE SEQUENCE</scope>
</reference>
<dbReference type="PANTHER" id="PTHR40516">
    <property type="entry name" value="ANTITOXIN CHPS-RELATED"/>
    <property type="match status" value="1"/>
</dbReference>
<dbReference type="InterPro" id="IPR039052">
    <property type="entry name" value="Antitox_PemI-like"/>
</dbReference>
<dbReference type="InterPro" id="IPR007159">
    <property type="entry name" value="SpoVT-AbrB_dom"/>
</dbReference>
<name>A0A644Y4M4_9ZZZZ</name>
<dbReference type="GO" id="GO:0003677">
    <property type="term" value="F:DNA binding"/>
    <property type="evidence" value="ECO:0007669"/>
    <property type="project" value="InterPro"/>
</dbReference>
<comment type="caution">
    <text evidence="2">The sequence shown here is derived from an EMBL/GenBank/DDBJ whole genome shotgun (WGS) entry which is preliminary data.</text>
</comment>
<dbReference type="GO" id="GO:0097351">
    <property type="term" value="F:toxin sequestering activity"/>
    <property type="evidence" value="ECO:0007669"/>
    <property type="project" value="InterPro"/>
</dbReference>
<organism evidence="2">
    <name type="scientific">bioreactor metagenome</name>
    <dbReference type="NCBI Taxonomy" id="1076179"/>
    <lineage>
        <taxon>unclassified sequences</taxon>
        <taxon>metagenomes</taxon>
        <taxon>ecological metagenomes</taxon>
    </lineage>
</organism>
<evidence type="ECO:0000313" key="2">
    <source>
        <dbReference type="EMBL" id="MPM22881.1"/>
    </source>
</evidence>
<dbReference type="AlphaFoldDB" id="A0A644Y4M4"/>
<dbReference type="PANTHER" id="PTHR40516:SF1">
    <property type="entry name" value="ANTITOXIN CHPS-RELATED"/>
    <property type="match status" value="1"/>
</dbReference>
<dbReference type="Pfam" id="PF04014">
    <property type="entry name" value="MazE_antitoxin"/>
    <property type="match status" value="1"/>
</dbReference>
<protein>
    <recommendedName>
        <fullName evidence="1">SpoVT-AbrB domain-containing protein</fullName>
    </recommendedName>
</protein>
<proteinExistence type="predicted"/>
<dbReference type="SUPFAM" id="SSF89447">
    <property type="entry name" value="AbrB/MazE/MraZ-like"/>
    <property type="match status" value="1"/>
</dbReference>
<dbReference type="Gene3D" id="2.10.260.10">
    <property type="match status" value="1"/>
</dbReference>
<accession>A0A644Y4M4</accession>
<sequence>MMLQLPVKQWGNSHAIRLPKSVLEALEVEKDDELNVEIVNHSIVLTKAEKDLTFQELFKGYDGEKFTSELQNLSPVGNEKW</sequence>
<dbReference type="InterPro" id="IPR037914">
    <property type="entry name" value="SpoVT-AbrB_sf"/>
</dbReference>
<feature type="domain" description="SpoVT-AbrB" evidence="1">
    <location>
        <begin position="8"/>
        <end position="53"/>
    </location>
</feature>
<gene>
    <name evidence="2" type="ORF">SDC9_69341</name>
</gene>
<evidence type="ECO:0000259" key="1">
    <source>
        <dbReference type="SMART" id="SM00966"/>
    </source>
</evidence>
<dbReference type="EMBL" id="VSSQ01003907">
    <property type="protein sequence ID" value="MPM22881.1"/>
    <property type="molecule type" value="Genomic_DNA"/>
</dbReference>